<dbReference type="GO" id="GO:0006508">
    <property type="term" value="P:proteolysis"/>
    <property type="evidence" value="ECO:0007669"/>
    <property type="project" value="UniProtKB-KW"/>
</dbReference>
<protein>
    <recommendedName>
        <fullName evidence="8">Abasic site processing protein</fullName>
        <ecNumber evidence="8">3.4.-.-</ecNumber>
    </recommendedName>
</protein>
<dbReference type="EMBL" id="FZOW01000013">
    <property type="protein sequence ID" value="SNT31224.1"/>
    <property type="molecule type" value="Genomic_DNA"/>
</dbReference>
<dbReference type="Gene3D" id="3.90.1680.10">
    <property type="entry name" value="SOS response associated peptidase-like"/>
    <property type="match status" value="1"/>
</dbReference>
<reference evidence="10" key="1">
    <citation type="submission" date="2017-06" db="EMBL/GenBank/DDBJ databases">
        <authorList>
            <person name="Varghese N."/>
            <person name="Submissions S."/>
        </authorList>
    </citation>
    <scope>NUCLEOTIDE SEQUENCE [LARGE SCALE GENOMIC DNA]</scope>
    <source>
        <strain evidence="10">JCM 23211</strain>
    </source>
</reference>
<dbReference type="GO" id="GO:0008233">
    <property type="term" value="F:peptidase activity"/>
    <property type="evidence" value="ECO:0007669"/>
    <property type="project" value="UniProtKB-KW"/>
</dbReference>
<evidence type="ECO:0000313" key="10">
    <source>
        <dbReference type="Proteomes" id="UP000198327"/>
    </source>
</evidence>
<dbReference type="STRING" id="398843.A3K89_05180"/>
<dbReference type="GO" id="GO:0003697">
    <property type="term" value="F:single-stranded DNA binding"/>
    <property type="evidence" value="ECO:0007669"/>
    <property type="project" value="InterPro"/>
</dbReference>
<comment type="similarity">
    <text evidence="1 8">Belongs to the SOS response-associated peptidase family.</text>
</comment>
<keyword evidence="10" id="KW-1185">Reference proteome</keyword>
<evidence type="ECO:0000256" key="1">
    <source>
        <dbReference type="ARBA" id="ARBA00008136"/>
    </source>
</evidence>
<evidence type="ECO:0000256" key="7">
    <source>
        <dbReference type="ARBA" id="ARBA00023239"/>
    </source>
</evidence>
<keyword evidence="7" id="KW-0456">Lyase</keyword>
<keyword evidence="2 8" id="KW-0645">Protease</keyword>
<keyword evidence="6" id="KW-0238">DNA-binding</keyword>
<sequence length="257" mass="28523">MSVHLALFVHLLVSVVGATIVRMCGRYASTQTDSDLRAVFDIAETVGDEIPPAYNVAPTQTVRTVLERAPKDEPDADAVRQLRSVRWGLIPSWAKDVKIGSRMINARSETITEKPSFKKAAARRRCIVPADGYYEWEKRDGQKVPYFLHEEGVLAMAGLYELWRDPAKEDDDPDRWLWSVTVLTSPAADALGHIHDRSPVVVPADLRSDWLNPAITDLGSVQEMLAAIPEPRLVPYEVSTAVNSVRNDSPELLTPVG</sequence>
<organism evidence="9 10">
    <name type="scientific">Rhodococcoides kyotonense</name>
    <dbReference type="NCBI Taxonomy" id="398843"/>
    <lineage>
        <taxon>Bacteria</taxon>
        <taxon>Bacillati</taxon>
        <taxon>Actinomycetota</taxon>
        <taxon>Actinomycetes</taxon>
        <taxon>Mycobacteriales</taxon>
        <taxon>Nocardiaceae</taxon>
        <taxon>Rhodococcoides</taxon>
    </lineage>
</organism>
<evidence type="ECO:0000256" key="2">
    <source>
        <dbReference type="ARBA" id="ARBA00022670"/>
    </source>
</evidence>
<dbReference type="PANTHER" id="PTHR13604">
    <property type="entry name" value="DC12-RELATED"/>
    <property type="match status" value="1"/>
</dbReference>
<dbReference type="GO" id="GO:0016829">
    <property type="term" value="F:lyase activity"/>
    <property type="evidence" value="ECO:0007669"/>
    <property type="project" value="UniProtKB-KW"/>
</dbReference>
<dbReference type="Pfam" id="PF02586">
    <property type="entry name" value="SRAP"/>
    <property type="match status" value="1"/>
</dbReference>
<name>A0A239LNM7_9NOCA</name>
<dbReference type="GO" id="GO:0106300">
    <property type="term" value="P:protein-DNA covalent cross-linking repair"/>
    <property type="evidence" value="ECO:0007669"/>
    <property type="project" value="InterPro"/>
</dbReference>
<evidence type="ECO:0000256" key="6">
    <source>
        <dbReference type="ARBA" id="ARBA00023125"/>
    </source>
</evidence>
<proteinExistence type="inferred from homology"/>
<evidence type="ECO:0000256" key="8">
    <source>
        <dbReference type="RuleBase" id="RU364100"/>
    </source>
</evidence>
<evidence type="ECO:0000313" key="9">
    <source>
        <dbReference type="EMBL" id="SNT31224.1"/>
    </source>
</evidence>
<evidence type="ECO:0000256" key="3">
    <source>
        <dbReference type="ARBA" id="ARBA00022763"/>
    </source>
</evidence>
<dbReference type="InterPro" id="IPR036590">
    <property type="entry name" value="SRAP-like"/>
</dbReference>
<keyword evidence="5" id="KW-0190">Covalent protein-DNA linkage</keyword>
<evidence type="ECO:0000256" key="5">
    <source>
        <dbReference type="ARBA" id="ARBA00023124"/>
    </source>
</evidence>
<accession>A0A239LNM7</accession>
<dbReference type="InterPro" id="IPR003738">
    <property type="entry name" value="SRAP"/>
</dbReference>
<dbReference type="SUPFAM" id="SSF143081">
    <property type="entry name" value="BB1717-like"/>
    <property type="match status" value="1"/>
</dbReference>
<gene>
    <name evidence="9" type="ORF">SAMN05421642_113142</name>
</gene>
<dbReference type="Proteomes" id="UP000198327">
    <property type="component" value="Unassembled WGS sequence"/>
</dbReference>
<dbReference type="AlphaFoldDB" id="A0A239LNM7"/>
<evidence type="ECO:0000256" key="4">
    <source>
        <dbReference type="ARBA" id="ARBA00022801"/>
    </source>
</evidence>
<dbReference type="PANTHER" id="PTHR13604:SF0">
    <property type="entry name" value="ABASIC SITE PROCESSING PROTEIN HMCES"/>
    <property type="match status" value="1"/>
</dbReference>
<keyword evidence="4 8" id="KW-0378">Hydrolase</keyword>
<keyword evidence="3" id="KW-0227">DNA damage</keyword>
<dbReference type="EC" id="3.4.-.-" evidence="8"/>